<feature type="region of interest" description="Disordered" evidence="6">
    <location>
        <begin position="129"/>
        <end position="162"/>
    </location>
</feature>
<comment type="caution">
    <text evidence="8">The sequence shown here is derived from an EMBL/GenBank/DDBJ whole genome shotgun (WGS) entry which is preliminary data.</text>
</comment>
<dbReference type="InterPro" id="IPR000690">
    <property type="entry name" value="Matrin/U1-C_Znf_C2H2"/>
</dbReference>
<dbReference type="VEuPathDB" id="FungiDB:TAPDE_002053"/>
<evidence type="ECO:0000256" key="5">
    <source>
        <dbReference type="ARBA" id="ARBA00023242"/>
    </source>
</evidence>
<dbReference type="SMART" id="SM00451">
    <property type="entry name" value="ZnF_U1"/>
    <property type="match status" value="1"/>
</dbReference>
<keyword evidence="3" id="KW-0863">Zinc-finger</keyword>
<dbReference type="AlphaFoldDB" id="R4X8Z6"/>
<gene>
    <name evidence="8" type="ORF">TAPDE_002053</name>
</gene>
<evidence type="ECO:0000256" key="6">
    <source>
        <dbReference type="SAM" id="MobiDB-lite"/>
    </source>
</evidence>
<sequence>MTEYWKSVGNYYCDYCKVFVRNDAFSRKQHEASPRHENSLKRQVRDIHRNSEREARELAQANRELAKIGGKVALPVKPTDEGPKRINIGSRPKKAEKISTLDDQDVYKSALAAQAIPGQWSTSKVIESEAQNDEKHDAKDDTQNAAIDWTEPVPEVEKDETPASLLKRRRDGADLDLIGFKVEAKKTEVLDDDSGDVSAPVSFKQKNSKIADTDSAVKFKKRRVKAVDA</sequence>
<dbReference type="InterPro" id="IPR040023">
    <property type="entry name" value="WBP4"/>
</dbReference>
<dbReference type="GO" id="GO:0000398">
    <property type="term" value="P:mRNA splicing, via spliceosome"/>
    <property type="evidence" value="ECO:0007669"/>
    <property type="project" value="InterPro"/>
</dbReference>
<keyword evidence="9" id="KW-1185">Reference proteome</keyword>
<dbReference type="InterPro" id="IPR003604">
    <property type="entry name" value="Matrin/U1-like-C_Znf_C2H2"/>
</dbReference>
<dbReference type="PANTHER" id="PTHR13173">
    <property type="entry name" value="WW DOMAIN BINDING PROTEIN 4"/>
    <property type="match status" value="1"/>
</dbReference>
<dbReference type="Pfam" id="PF06220">
    <property type="entry name" value="zf-U1"/>
    <property type="match status" value="1"/>
</dbReference>
<dbReference type="EMBL" id="CAHR02000070">
    <property type="protein sequence ID" value="CCG82113.1"/>
    <property type="molecule type" value="Genomic_DNA"/>
</dbReference>
<proteinExistence type="predicted"/>
<dbReference type="PROSITE" id="PS50171">
    <property type="entry name" value="ZF_MATRIN"/>
    <property type="match status" value="1"/>
</dbReference>
<evidence type="ECO:0000256" key="2">
    <source>
        <dbReference type="ARBA" id="ARBA00022723"/>
    </source>
</evidence>
<evidence type="ECO:0000256" key="3">
    <source>
        <dbReference type="ARBA" id="ARBA00022771"/>
    </source>
</evidence>
<keyword evidence="4" id="KW-0862">Zinc</keyword>
<keyword evidence="2" id="KW-0479">Metal-binding</keyword>
<evidence type="ECO:0000313" key="8">
    <source>
        <dbReference type="EMBL" id="CCG82113.1"/>
    </source>
</evidence>
<protein>
    <submittedName>
        <fullName evidence="8">U1 zinc finger domain protein</fullName>
    </submittedName>
</protein>
<dbReference type="OrthoDB" id="191651at2759"/>
<dbReference type="GO" id="GO:0071011">
    <property type="term" value="C:precatalytic spliceosome"/>
    <property type="evidence" value="ECO:0007669"/>
    <property type="project" value="TreeGrafter"/>
</dbReference>
<accession>R4X8Z6</accession>
<evidence type="ECO:0000313" key="9">
    <source>
        <dbReference type="Proteomes" id="UP000013776"/>
    </source>
</evidence>
<dbReference type="Proteomes" id="UP000013776">
    <property type="component" value="Unassembled WGS sequence"/>
</dbReference>
<dbReference type="STRING" id="1097556.R4X8Z6"/>
<feature type="domain" description="Matrin-type" evidence="7">
    <location>
        <begin position="11"/>
        <end position="42"/>
    </location>
</feature>
<dbReference type="PANTHER" id="PTHR13173:SF10">
    <property type="entry name" value="WW DOMAIN-BINDING PROTEIN 4"/>
    <property type="match status" value="1"/>
</dbReference>
<feature type="compositionally biased region" description="Basic and acidic residues" evidence="6">
    <location>
        <begin position="132"/>
        <end position="142"/>
    </location>
</feature>
<keyword evidence="5" id="KW-0539">Nucleus</keyword>
<dbReference type="GO" id="GO:0008270">
    <property type="term" value="F:zinc ion binding"/>
    <property type="evidence" value="ECO:0007669"/>
    <property type="project" value="UniProtKB-KW"/>
</dbReference>
<dbReference type="Gene3D" id="3.30.160.60">
    <property type="entry name" value="Classic Zinc Finger"/>
    <property type="match status" value="1"/>
</dbReference>
<reference evidence="8 9" key="1">
    <citation type="journal article" date="2013" name="MBio">
        <title>Genome sequencing of the plant pathogen Taphrina deformans, the causal agent of peach leaf curl.</title>
        <authorList>
            <person name="Cisse O.H."/>
            <person name="Almeida J.M.G.C.F."/>
            <person name="Fonseca A."/>
            <person name="Kumar A.A."/>
            <person name="Salojaervi J."/>
            <person name="Overmyer K."/>
            <person name="Hauser P.M."/>
            <person name="Pagni M."/>
        </authorList>
    </citation>
    <scope>NUCLEOTIDE SEQUENCE [LARGE SCALE GENOMIC DNA]</scope>
    <source>
        <strain evidence="9">PYCC 5710 / ATCC 11124 / CBS 356.35 / IMI 108563 / JCM 9778 / NBRC 8474</strain>
    </source>
</reference>
<dbReference type="GO" id="GO:0003723">
    <property type="term" value="F:RNA binding"/>
    <property type="evidence" value="ECO:0007669"/>
    <property type="project" value="TreeGrafter"/>
</dbReference>
<comment type="subcellular location">
    <subcellularLocation>
        <location evidence="1">Nucleus</location>
    </subcellularLocation>
</comment>
<dbReference type="eggNOG" id="KOG0150">
    <property type="taxonomic scope" value="Eukaryota"/>
</dbReference>
<dbReference type="InterPro" id="IPR013085">
    <property type="entry name" value="U1-CZ_Znf_C2H2"/>
</dbReference>
<evidence type="ECO:0000259" key="7">
    <source>
        <dbReference type="PROSITE" id="PS50171"/>
    </source>
</evidence>
<organism evidence="8 9">
    <name type="scientific">Taphrina deformans (strain PYCC 5710 / ATCC 11124 / CBS 356.35 / IMI 108563 / JCM 9778 / NBRC 8474)</name>
    <name type="common">Peach leaf curl fungus</name>
    <name type="synonym">Lalaria deformans</name>
    <dbReference type="NCBI Taxonomy" id="1097556"/>
    <lineage>
        <taxon>Eukaryota</taxon>
        <taxon>Fungi</taxon>
        <taxon>Dikarya</taxon>
        <taxon>Ascomycota</taxon>
        <taxon>Taphrinomycotina</taxon>
        <taxon>Taphrinomycetes</taxon>
        <taxon>Taphrinales</taxon>
        <taxon>Taphrinaceae</taxon>
        <taxon>Taphrina</taxon>
    </lineage>
</organism>
<feature type="region of interest" description="Disordered" evidence="6">
    <location>
        <begin position="69"/>
        <end position="90"/>
    </location>
</feature>
<dbReference type="SUPFAM" id="SSF57667">
    <property type="entry name" value="beta-beta-alpha zinc fingers"/>
    <property type="match status" value="1"/>
</dbReference>
<feature type="region of interest" description="Disordered" evidence="6">
    <location>
        <begin position="27"/>
        <end position="56"/>
    </location>
</feature>
<evidence type="ECO:0000256" key="4">
    <source>
        <dbReference type="ARBA" id="ARBA00022833"/>
    </source>
</evidence>
<evidence type="ECO:0000256" key="1">
    <source>
        <dbReference type="ARBA" id="ARBA00004123"/>
    </source>
</evidence>
<dbReference type="InterPro" id="IPR036236">
    <property type="entry name" value="Znf_C2H2_sf"/>
</dbReference>
<name>R4X8Z6_TAPDE</name>